<proteinExistence type="inferred from homology"/>
<comment type="function">
    <text evidence="7 8">DNA-dependent RNA polymerase catalyzes the transcription of DNA into RNA using the four ribonucleoside triphosphates as substrates.</text>
</comment>
<evidence type="ECO:0000256" key="8">
    <source>
        <dbReference type="RuleBase" id="RU004279"/>
    </source>
</evidence>
<dbReference type="InterPro" id="IPR012754">
    <property type="entry name" value="DNA-dir_RpoC_beta_prime_bact"/>
</dbReference>
<dbReference type="SUPFAM" id="SSF64484">
    <property type="entry name" value="beta and beta-prime subunits of DNA dependent RNA-polymerase"/>
    <property type="match status" value="1"/>
</dbReference>
<comment type="catalytic activity">
    <reaction evidence="6 7 8">
        <text>RNA(n) + a ribonucleoside 5'-triphosphate = RNA(n+1) + diphosphate</text>
        <dbReference type="Rhea" id="RHEA:21248"/>
        <dbReference type="Rhea" id="RHEA-COMP:14527"/>
        <dbReference type="Rhea" id="RHEA-COMP:17342"/>
        <dbReference type="ChEBI" id="CHEBI:33019"/>
        <dbReference type="ChEBI" id="CHEBI:61557"/>
        <dbReference type="ChEBI" id="CHEBI:140395"/>
        <dbReference type="EC" id="2.7.7.6"/>
    </reaction>
</comment>
<feature type="binding site" evidence="7">
    <location>
        <position position="953"/>
    </location>
    <ligand>
        <name>Zn(2+)</name>
        <dbReference type="ChEBI" id="CHEBI:29105"/>
        <label>2</label>
    </ligand>
</feature>
<feature type="binding site" evidence="7">
    <location>
        <position position="877"/>
    </location>
    <ligand>
        <name>Zn(2+)</name>
        <dbReference type="ChEBI" id="CHEBI:29105"/>
        <label>2</label>
    </ligand>
</feature>
<name>A0A0G1EV26_9BACT</name>
<evidence type="ECO:0000256" key="5">
    <source>
        <dbReference type="ARBA" id="ARBA00023163"/>
    </source>
</evidence>
<comment type="cofactor">
    <cofactor evidence="7">
        <name>Zn(2+)</name>
        <dbReference type="ChEBI" id="CHEBI:29105"/>
    </cofactor>
    <text evidence="7">Binds 2 Zn(2+) ions per subunit.</text>
</comment>
<keyword evidence="1 7" id="KW-0240">DNA-directed RNA polymerase</keyword>
<dbReference type="InterPro" id="IPR006592">
    <property type="entry name" value="RNA_pol_N"/>
</dbReference>
<dbReference type="CDD" id="cd02655">
    <property type="entry name" value="RNAP_beta'_C"/>
    <property type="match status" value="1"/>
</dbReference>
<dbReference type="InterPro" id="IPR045867">
    <property type="entry name" value="DNA-dir_RpoC_beta_prime"/>
</dbReference>
<dbReference type="GO" id="GO:0000428">
    <property type="term" value="C:DNA-directed RNA polymerase complex"/>
    <property type="evidence" value="ECO:0007669"/>
    <property type="project" value="UniProtKB-KW"/>
</dbReference>
<evidence type="ECO:0000256" key="2">
    <source>
        <dbReference type="ARBA" id="ARBA00022679"/>
    </source>
</evidence>
<dbReference type="InterPro" id="IPR007081">
    <property type="entry name" value="RNA_pol_Rpb1_5"/>
</dbReference>
<keyword evidence="7" id="KW-0460">Magnesium</keyword>
<feature type="coiled-coil region" evidence="9">
    <location>
        <begin position="154"/>
        <end position="235"/>
    </location>
</feature>
<protein>
    <recommendedName>
        <fullName evidence="7">DNA-directed RNA polymerase subunit beta'</fullName>
        <shortName evidence="7">RNAP subunit beta'</shortName>
        <ecNumber evidence="7">2.7.7.6</ecNumber>
    </recommendedName>
    <alternativeName>
        <fullName evidence="7">RNA polymerase subunit beta'</fullName>
    </alternativeName>
    <alternativeName>
        <fullName evidence="7">Transcriptase subunit beta'</fullName>
    </alternativeName>
</protein>
<dbReference type="Gene3D" id="1.10.40.90">
    <property type="match status" value="1"/>
</dbReference>
<dbReference type="InterPro" id="IPR007066">
    <property type="entry name" value="RNA_pol_Rpb1_3"/>
</dbReference>
<keyword evidence="9" id="KW-0175">Coiled coil</keyword>
<dbReference type="GO" id="GO:0000287">
    <property type="term" value="F:magnesium ion binding"/>
    <property type="evidence" value="ECO:0007669"/>
    <property type="project" value="UniProtKB-UniRule"/>
</dbReference>
<dbReference type="SMART" id="SM00663">
    <property type="entry name" value="RPOLA_N"/>
    <property type="match status" value="1"/>
</dbReference>
<organism evidence="11 12">
    <name type="scientific">Candidatus Gottesmanbacteria bacterium GW2011_GWB1_43_11</name>
    <dbReference type="NCBI Taxonomy" id="1618446"/>
    <lineage>
        <taxon>Bacteria</taxon>
        <taxon>Candidatus Gottesmaniibacteriota</taxon>
    </lineage>
</organism>
<dbReference type="InterPro" id="IPR007080">
    <property type="entry name" value="RNA_pol_Rpb1_1"/>
</dbReference>
<comment type="caution">
    <text evidence="11">The sequence shown here is derived from an EMBL/GenBank/DDBJ whole genome shotgun (WGS) entry which is preliminary data.</text>
</comment>
<dbReference type="Pfam" id="PF04998">
    <property type="entry name" value="RNA_pol_Rpb1_5"/>
    <property type="match status" value="1"/>
</dbReference>
<dbReference type="Pfam" id="PF04997">
    <property type="entry name" value="RNA_pol_Rpb1_1"/>
    <property type="match status" value="1"/>
</dbReference>
<dbReference type="Gene3D" id="1.10.132.30">
    <property type="match status" value="1"/>
</dbReference>
<gene>
    <name evidence="7" type="primary">rpoC</name>
    <name evidence="11" type="ORF">UV61_C0006G0087</name>
</gene>
<dbReference type="GO" id="GO:0006351">
    <property type="term" value="P:DNA-templated transcription"/>
    <property type="evidence" value="ECO:0007669"/>
    <property type="project" value="UniProtKB-UniRule"/>
</dbReference>
<evidence type="ECO:0000256" key="9">
    <source>
        <dbReference type="SAM" id="Coils"/>
    </source>
</evidence>
<dbReference type="InterPro" id="IPR042102">
    <property type="entry name" value="RNA_pol_Rpb1_3_sf"/>
</dbReference>
<feature type="binding site" evidence="7">
    <location>
        <position position="68"/>
    </location>
    <ligand>
        <name>Zn(2+)</name>
        <dbReference type="ChEBI" id="CHEBI:29105"/>
        <label>1</label>
    </ligand>
</feature>
<accession>A0A0G1EV26</accession>
<dbReference type="Gene3D" id="1.10.1790.20">
    <property type="match status" value="1"/>
</dbReference>
<dbReference type="AlphaFoldDB" id="A0A0G1EV26"/>
<dbReference type="CDD" id="cd01609">
    <property type="entry name" value="RNAP_beta'_N"/>
    <property type="match status" value="1"/>
</dbReference>
<dbReference type="GO" id="GO:0003899">
    <property type="term" value="F:DNA-directed RNA polymerase activity"/>
    <property type="evidence" value="ECO:0007669"/>
    <property type="project" value="UniProtKB-UniRule"/>
</dbReference>
<evidence type="ECO:0000256" key="4">
    <source>
        <dbReference type="ARBA" id="ARBA00022723"/>
    </source>
</evidence>
<reference evidence="11 12" key="1">
    <citation type="journal article" date="2015" name="Nature">
        <title>rRNA introns, odd ribosomes, and small enigmatic genomes across a large radiation of phyla.</title>
        <authorList>
            <person name="Brown C.T."/>
            <person name="Hug L.A."/>
            <person name="Thomas B.C."/>
            <person name="Sharon I."/>
            <person name="Castelle C.J."/>
            <person name="Singh A."/>
            <person name="Wilkins M.J."/>
            <person name="Williams K.H."/>
            <person name="Banfield J.F."/>
        </authorList>
    </citation>
    <scope>NUCLEOTIDE SEQUENCE [LARGE SCALE GENOMIC DNA]</scope>
</reference>
<dbReference type="HAMAP" id="MF_01322">
    <property type="entry name" value="RNApol_bact_RpoC"/>
    <property type="match status" value="1"/>
</dbReference>
<dbReference type="InterPro" id="IPR044893">
    <property type="entry name" value="RNA_pol_Rpb1_clamp_domain"/>
</dbReference>
<keyword evidence="2 7" id="KW-0808">Transferase</keyword>
<evidence type="ECO:0000256" key="6">
    <source>
        <dbReference type="ARBA" id="ARBA00048552"/>
    </source>
</evidence>
<evidence type="ECO:0000313" key="11">
    <source>
        <dbReference type="EMBL" id="KKS86886.1"/>
    </source>
</evidence>
<dbReference type="GO" id="GO:0003677">
    <property type="term" value="F:DNA binding"/>
    <property type="evidence" value="ECO:0007669"/>
    <property type="project" value="UniProtKB-UniRule"/>
</dbReference>
<dbReference type="InterPro" id="IPR000722">
    <property type="entry name" value="RNA_pol_asu"/>
</dbReference>
<feature type="binding site" evidence="7">
    <location>
        <position position="81"/>
    </location>
    <ligand>
        <name>Zn(2+)</name>
        <dbReference type="ChEBI" id="CHEBI:29105"/>
        <label>1</label>
    </ligand>
</feature>
<dbReference type="Pfam" id="PF04983">
    <property type="entry name" value="RNA_pol_Rpb1_3"/>
    <property type="match status" value="1"/>
</dbReference>
<dbReference type="PATRIC" id="fig|1618446.3.peg.749"/>
<dbReference type="Pfam" id="PF00623">
    <property type="entry name" value="RNA_pol_Rpb1_2"/>
    <property type="match status" value="2"/>
</dbReference>
<dbReference type="STRING" id="1618446.UV61_C0006G0087"/>
<evidence type="ECO:0000313" key="12">
    <source>
        <dbReference type="Proteomes" id="UP000034050"/>
    </source>
</evidence>
<dbReference type="Gene3D" id="4.10.860.120">
    <property type="entry name" value="RNA polymerase II, clamp domain"/>
    <property type="match status" value="1"/>
</dbReference>
<dbReference type="NCBIfam" id="TIGR02386">
    <property type="entry name" value="rpoC_TIGR"/>
    <property type="match status" value="1"/>
</dbReference>
<dbReference type="GO" id="GO:0008270">
    <property type="term" value="F:zinc ion binding"/>
    <property type="evidence" value="ECO:0007669"/>
    <property type="project" value="UniProtKB-UniRule"/>
</dbReference>
<dbReference type="Gene3D" id="2.40.50.100">
    <property type="match status" value="1"/>
</dbReference>
<dbReference type="PANTHER" id="PTHR19376">
    <property type="entry name" value="DNA-DIRECTED RNA POLYMERASE"/>
    <property type="match status" value="1"/>
</dbReference>
<evidence type="ECO:0000256" key="1">
    <source>
        <dbReference type="ARBA" id="ARBA00022478"/>
    </source>
</evidence>
<feature type="binding site" evidence="7">
    <location>
        <position position="551"/>
    </location>
    <ligand>
        <name>Mg(2+)</name>
        <dbReference type="ChEBI" id="CHEBI:18420"/>
    </ligand>
</feature>
<feature type="binding site" evidence="7">
    <location>
        <position position="84"/>
    </location>
    <ligand>
        <name>Zn(2+)</name>
        <dbReference type="ChEBI" id="CHEBI:29105"/>
        <label>1</label>
    </ligand>
</feature>
<dbReference type="PANTHER" id="PTHR19376:SF54">
    <property type="entry name" value="DNA-DIRECTED RNA POLYMERASE SUBUNIT BETA"/>
    <property type="match status" value="1"/>
</dbReference>
<evidence type="ECO:0000256" key="3">
    <source>
        <dbReference type="ARBA" id="ARBA00022695"/>
    </source>
</evidence>
<evidence type="ECO:0000256" key="7">
    <source>
        <dbReference type="HAMAP-Rule" id="MF_01322"/>
    </source>
</evidence>
<comment type="subunit">
    <text evidence="7">The RNAP catalytic core consists of 2 alpha, 1 beta, 1 beta' and 1 omega subunit. When a sigma factor is associated with the core the holoenzyme is formed, which can initiate transcription.</text>
</comment>
<keyword evidence="4 7" id="KW-0479">Metal-binding</keyword>
<dbReference type="Gene3D" id="1.10.274.100">
    <property type="entry name" value="RNA polymerase Rpb1, domain 3"/>
    <property type="match status" value="2"/>
</dbReference>
<dbReference type="InterPro" id="IPR038120">
    <property type="entry name" value="Rpb1_funnel_sf"/>
</dbReference>
<sequence length="1237" mass="138226">MDKKGTLANIVDFSGLKITLASPATIKDWSYGEVTKPETINYRTLKPEKDGLFDERIFGPTKDWECYCGKYKRIRYRGIICDKCGVEVTQSKVRRERMGHITLAAPVAHVWFFKGAPSKLSLLLDMTPRALESIIYFAQYLVLAVDETKRKEVLKTLDGRIEDKKKEILKALEESKKSLHKDFEGQRKDLKDKIASGEARELAASEITLKEKQKLARLEEESAKEEARANEMVKVLTELAGSIKKLSLVTEDEYLKLHEYKAAGFFTVGMGAEAILNVIKTLDLDKLAAEMREEAQKTKGQRHIKATKRLRIVESLKNAQIDSSWMILTVLPVIPPDLRPMVQLTGGRFATSDLNDLYRRVINRNNRLKHLIDLGAPEIILRNEKRMLQEAVDSLIDTTQRPTSRVTTQALRSLSDMLRGKQGRFRQNLLGKRVDYSGRSVIVVGPELSLSQCGLPKEMALEMFKPFVLRELIARGIAPNVKSAKNVLERRDPEVFDILEEITREHPVLLNRAPTLHKLGIQAFFPILIEGAAIRIHPCVCAGYNADFDGDQMAVHIPLSKKAQEEAKTLMQPVQNLLKPADGSPITVPNKDMALGCYYLTSIDPRFDALAQEQMQIFSDQSEAILLYQLGKIGLRMPIRVRLSTGILTTTTGRILFNETLPNELRFYNDTVKAATIKQIVTRALDMLSREEVAHLIDRIKNFGFWGATLAGGVSLSVFDNEMIPHKNQIIAEAEIRVTEVDQNYQQGLITLEEKKRLANEIWIEITEKIANETWARLAKDNPVRMIIESGGARASKDQLKQLAAMRGLVVDPLGKIVELPTKSNFREGLSIFEYVTSTRGSRKGLTDSALKTADAGYLTRRLVDVSHDAIIRMEDCKTDDGIEFTKQDIRQVAFASRILGRLLVEPVMSGKKTLFAKDTEITPQVVEVLNKEKIESVYVRSPLTCKAKYGLCLKCYGRDFSTRAMVELGMPVGIVAAQSIGEPGTQLTMRVKHAGGIVGLDVTQGLPRVEELFEARTPKVLSPLSEISGKVEIVESAEGKIVRVKSIDIKPVEEREYLIPATSELLVETGDLVAVGQQLTSGFLDIKEVLAIRGLRGAQRYLIDEIQRVYESQGIPINDKHFEVIVRKMSDKVRIETSGDTTLLPGELADKLVFEEENARVLAEGGEPATAQVIILGITRAALYTESWLSAASFQETTNILTDAALSGKEDHLVGLKENVIIGRLIPVSAERAKLE</sequence>
<feature type="binding site" evidence="7">
    <location>
        <position position="66"/>
    </location>
    <ligand>
        <name>Zn(2+)</name>
        <dbReference type="ChEBI" id="CHEBI:29105"/>
        <label>1</label>
    </ligand>
</feature>
<dbReference type="EC" id="2.7.7.6" evidence="7"/>
<dbReference type="Proteomes" id="UP000034050">
    <property type="component" value="Unassembled WGS sequence"/>
</dbReference>
<dbReference type="Gene3D" id="1.10.150.390">
    <property type="match status" value="1"/>
</dbReference>
<keyword evidence="7" id="KW-0862">Zinc</keyword>
<feature type="binding site" evidence="7">
    <location>
        <position position="946"/>
    </location>
    <ligand>
        <name>Zn(2+)</name>
        <dbReference type="ChEBI" id="CHEBI:29105"/>
        <label>2</label>
    </ligand>
</feature>
<feature type="binding site" evidence="7">
    <location>
        <position position="549"/>
    </location>
    <ligand>
        <name>Mg(2+)</name>
        <dbReference type="ChEBI" id="CHEBI:18420"/>
    </ligand>
</feature>
<comment type="cofactor">
    <cofactor evidence="7">
        <name>Mg(2+)</name>
        <dbReference type="ChEBI" id="CHEBI:18420"/>
    </cofactor>
    <text evidence="7">Binds 1 Mg(2+) ion per subunit.</text>
</comment>
<feature type="binding site" evidence="7">
    <location>
        <position position="547"/>
    </location>
    <ligand>
        <name>Mg(2+)</name>
        <dbReference type="ChEBI" id="CHEBI:18420"/>
    </ligand>
</feature>
<dbReference type="EMBL" id="LCFD01000006">
    <property type="protein sequence ID" value="KKS86886.1"/>
    <property type="molecule type" value="Genomic_DNA"/>
</dbReference>
<feature type="domain" description="RNA polymerase N-terminal" evidence="10">
    <location>
        <begin position="324"/>
        <end position="601"/>
    </location>
</feature>
<feature type="binding site" evidence="7">
    <location>
        <position position="956"/>
    </location>
    <ligand>
        <name>Zn(2+)</name>
        <dbReference type="ChEBI" id="CHEBI:29105"/>
        <label>2</label>
    </ligand>
</feature>
<comment type="similarity">
    <text evidence="7 8">Belongs to the RNA polymerase beta' chain family.</text>
</comment>
<keyword evidence="3 7" id="KW-0548">Nucleotidyltransferase</keyword>
<evidence type="ECO:0000259" key="10">
    <source>
        <dbReference type="SMART" id="SM00663"/>
    </source>
</evidence>
<dbReference type="Gene3D" id="2.40.40.20">
    <property type="match status" value="1"/>
</dbReference>
<keyword evidence="5 7" id="KW-0804">Transcription</keyword>